<dbReference type="Pfam" id="PF05701">
    <property type="entry name" value="WEMBL"/>
    <property type="match status" value="1"/>
</dbReference>
<feature type="coiled-coil region" evidence="3">
    <location>
        <begin position="123"/>
        <end position="354"/>
    </location>
</feature>
<feature type="compositionally biased region" description="Basic residues" evidence="4">
    <location>
        <begin position="563"/>
        <end position="572"/>
    </location>
</feature>
<evidence type="ECO:0000256" key="3">
    <source>
        <dbReference type="SAM" id="Coils"/>
    </source>
</evidence>
<comment type="caution">
    <text evidence="5">The sequence shown here is derived from an EMBL/GenBank/DDBJ whole genome shotgun (WGS) entry which is preliminary data.</text>
</comment>
<comment type="similarity">
    <text evidence="1">Belongs to the WEB family.</text>
</comment>
<accession>A0ABD1V2R2</accession>
<evidence type="ECO:0000256" key="1">
    <source>
        <dbReference type="ARBA" id="ARBA00005485"/>
    </source>
</evidence>
<keyword evidence="2 3" id="KW-0175">Coiled coil</keyword>
<evidence type="ECO:0000256" key="2">
    <source>
        <dbReference type="ARBA" id="ARBA00023054"/>
    </source>
</evidence>
<dbReference type="InterPro" id="IPR008545">
    <property type="entry name" value="Web"/>
</dbReference>
<keyword evidence="6" id="KW-1185">Reference proteome</keyword>
<dbReference type="PANTHER" id="PTHR32054:SF2">
    <property type="entry name" value="PROTEIN PLASTID MOVEMENT IMPAIRED 2"/>
    <property type="match status" value="1"/>
</dbReference>
<name>A0ABD1V2R2_9LAMI</name>
<sequence length="703" mass="80498">MDSGRLQERRIGSVKAGIDSYGGKITDGNPVVKKLQKNYSKKQYPRRRELHQARRDTSQFNESRKLAESVTAQAETELFSAKKEVKSLTSAIEESNLRAKTPMGELEKLKMSEKSKGEWNSENSQYEKVLRELKSVKRELSKLKLDMASISDEKRRAEKETESCVSKMTSYSSSVESLTNEIEAINEEHVLVELARIEALKEYEEIEAQKKEAAEKHSNAMEETRKKMNKMIQEIENSEELEAKLAITMSDIKMLENVKETKEVDKRLQRASESRLALESIEDEFEATKKELALVKEESFQFMSSMDIVREELKHVAGVKARLRRKEEKVERTIQNLNSKLLRAKAKLEAVSTAEDKAKSIASNLSHTFDQLKSETESAKHERSLIGEETAIIKAETQKTETEIDLAEERLQIALQELKTAKSSEGTALQNLELIIEKTMKNRASASRDKSTITISKYEYDYLTGHASEAQEIADKKVAAAEAWIEALKASEKEILIKIELAKRETRELRVEEDREIGKTERSLHAKKIVELQNRRQKYEPENLQPEIAVPKRSVNRSGKMTPSRRGKHRKSSSPMVLNVPRSTSFTVRRRRKFSVRNCQKRSKGSQIQVGAMAVDEGKVKLEKFDGTYFGFWKMQIEDYLYQKKLYQPLSGRRPEGINDEDWTLLDRQALGVNRLMLSRNVAFNITNEKTTAGLMAALLQYV</sequence>
<evidence type="ECO:0000313" key="5">
    <source>
        <dbReference type="EMBL" id="KAL2531614.1"/>
    </source>
</evidence>
<dbReference type="PANTHER" id="PTHR32054">
    <property type="entry name" value="HEAVY CHAIN, PUTATIVE, EXPRESSED-RELATED-RELATED"/>
    <property type="match status" value="1"/>
</dbReference>
<feature type="compositionally biased region" description="Basic and acidic residues" evidence="4">
    <location>
        <begin position="46"/>
        <end position="67"/>
    </location>
</feature>
<proteinExistence type="inferred from homology"/>
<dbReference type="EMBL" id="JBFOLK010000002">
    <property type="protein sequence ID" value="KAL2531614.1"/>
    <property type="molecule type" value="Genomic_DNA"/>
</dbReference>
<evidence type="ECO:0000256" key="4">
    <source>
        <dbReference type="SAM" id="MobiDB-lite"/>
    </source>
</evidence>
<evidence type="ECO:0000313" key="6">
    <source>
        <dbReference type="Proteomes" id="UP001604336"/>
    </source>
</evidence>
<organism evidence="5 6">
    <name type="scientific">Abeliophyllum distichum</name>
    <dbReference type="NCBI Taxonomy" id="126358"/>
    <lineage>
        <taxon>Eukaryota</taxon>
        <taxon>Viridiplantae</taxon>
        <taxon>Streptophyta</taxon>
        <taxon>Embryophyta</taxon>
        <taxon>Tracheophyta</taxon>
        <taxon>Spermatophyta</taxon>
        <taxon>Magnoliopsida</taxon>
        <taxon>eudicotyledons</taxon>
        <taxon>Gunneridae</taxon>
        <taxon>Pentapetalae</taxon>
        <taxon>asterids</taxon>
        <taxon>lamiids</taxon>
        <taxon>Lamiales</taxon>
        <taxon>Oleaceae</taxon>
        <taxon>Forsythieae</taxon>
        <taxon>Abeliophyllum</taxon>
    </lineage>
</organism>
<protein>
    <submittedName>
        <fullName evidence="5">Protein PLASTID MOVEMENT IMPAIRED 2</fullName>
    </submittedName>
</protein>
<feature type="region of interest" description="Disordered" evidence="4">
    <location>
        <begin position="555"/>
        <end position="578"/>
    </location>
</feature>
<feature type="coiled-coil region" evidence="3">
    <location>
        <begin position="397"/>
        <end position="449"/>
    </location>
</feature>
<reference evidence="6" key="1">
    <citation type="submission" date="2024-07" db="EMBL/GenBank/DDBJ databases">
        <title>Two chromosome-level genome assemblies of Korean endemic species Abeliophyllum distichum and Forsythia ovata (Oleaceae).</title>
        <authorList>
            <person name="Jang H."/>
        </authorList>
    </citation>
    <scope>NUCLEOTIDE SEQUENCE [LARGE SCALE GENOMIC DNA]</scope>
</reference>
<dbReference type="AlphaFoldDB" id="A0ABD1V2R2"/>
<gene>
    <name evidence="5" type="ORF">Adt_04965</name>
</gene>
<dbReference type="Proteomes" id="UP001604336">
    <property type="component" value="Unassembled WGS sequence"/>
</dbReference>
<feature type="region of interest" description="Disordered" evidence="4">
    <location>
        <begin position="37"/>
        <end position="67"/>
    </location>
</feature>